<dbReference type="EMBL" id="JANBUJ010000001">
    <property type="protein sequence ID" value="KAJ2775918.1"/>
    <property type="molecule type" value="Genomic_DNA"/>
</dbReference>
<gene>
    <name evidence="1" type="ORF">IWQ57_000075</name>
</gene>
<name>A0ACC1K8X9_9FUNG</name>
<protein>
    <submittedName>
        <fullName evidence="1">Uncharacterized protein</fullName>
    </submittedName>
</protein>
<keyword evidence="2" id="KW-1185">Reference proteome</keyword>
<comment type="caution">
    <text evidence="1">The sequence shown here is derived from an EMBL/GenBank/DDBJ whole genome shotgun (WGS) entry which is preliminary data.</text>
</comment>
<dbReference type="Proteomes" id="UP001140234">
    <property type="component" value="Unassembled WGS sequence"/>
</dbReference>
<sequence length="733" mass="77347">MATLQAPEPRPGPVLLRYRRWLHLREETGPHGWSERADGSIGRASPVLTASDAAAMVVGDGAAGDGSGSSLAQVVNARWSGCVRPVLRSGSLHSQSLHSQSLSSRHGLRSSSATAATGAMHFQLPAMAVSHTAAGSLAVEEVDSDADETPALCGEWGCACGDAILPPPAPTDDRHDGDVEPADYASEAFAVESRLHTADSGPPTPASGGAPRPRRGGGGAADVAAAVQIFLIGQPPDRGAVRRGVARARRAARRAGLAVACAVGGRSATAAAAAAAVVALQAADAALGRAVAQLGAVRSTHSLAFQQRAAHVHAAQARALRWVHELFVQTVPSDAWQSRHYRLYLPEDDQAELDRGFSESVLFAAQALAHGLQIRGTERHTEALVEPAVVLCATWAAVRFAVHARGRRLGRAWRADDAAALRSVLEALDEAWVRFERDLCFAYFGLDDALVAGLMDPADAADADATGLAGQEEEEFSLLVVLLSETLQRARAQGLVSAECIETMDPSLFLALPRLAILHAVSDAVDGLGFGDSPTRPVFWWFRGHAEACRRIHDAAIAAWPPPRRLLLQRMLASDEADVVLARAAAPVLLPITRSRAETAAAPAPIDLDSIIDSPRTARSLSIDDCISSFYCHRRADPAGDSASDLRLALKLPLPPPPPLSPPLSRVSTRSPSPASCARELPLGPAAQLAACRELVRNVFVDVCAVADSLHSGPFARPFRRALELVFRTTAPE</sequence>
<proteinExistence type="predicted"/>
<accession>A0ACC1K8X9</accession>
<reference evidence="1" key="1">
    <citation type="submission" date="2022-07" db="EMBL/GenBank/DDBJ databases">
        <title>Phylogenomic reconstructions and comparative analyses of Kickxellomycotina fungi.</title>
        <authorList>
            <person name="Reynolds N.K."/>
            <person name="Stajich J.E."/>
            <person name="Barry K."/>
            <person name="Grigoriev I.V."/>
            <person name="Crous P."/>
            <person name="Smith M.E."/>
        </authorList>
    </citation>
    <scope>NUCLEOTIDE SEQUENCE</scope>
    <source>
        <strain evidence="1">CBS 109366</strain>
    </source>
</reference>
<organism evidence="1 2">
    <name type="scientific">Coemansia nantahalensis</name>
    <dbReference type="NCBI Taxonomy" id="2789366"/>
    <lineage>
        <taxon>Eukaryota</taxon>
        <taxon>Fungi</taxon>
        <taxon>Fungi incertae sedis</taxon>
        <taxon>Zoopagomycota</taxon>
        <taxon>Kickxellomycotina</taxon>
        <taxon>Kickxellomycetes</taxon>
        <taxon>Kickxellales</taxon>
        <taxon>Kickxellaceae</taxon>
        <taxon>Coemansia</taxon>
    </lineage>
</organism>
<evidence type="ECO:0000313" key="2">
    <source>
        <dbReference type="Proteomes" id="UP001140234"/>
    </source>
</evidence>
<evidence type="ECO:0000313" key="1">
    <source>
        <dbReference type="EMBL" id="KAJ2775918.1"/>
    </source>
</evidence>